<evidence type="ECO:0000313" key="7">
    <source>
        <dbReference type="WBParaSite" id="PDA_v2.g16357.t1"/>
    </source>
</evidence>
<reference evidence="7" key="1">
    <citation type="submission" date="2022-11" db="UniProtKB">
        <authorList>
            <consortium name="WormBaseParasite"/>
        </authorList>
    </citation>
    <scope>IDENTIFICATION</scope>
</reference>
<keyword evidence="6" id="KW-1185">Reference proteome</keyword>
<dbReference type="GO" id="GO:0030203">
    <property type="term" value="P:glycosaminoglycan metabolic process"/>
    <property type="evidence" value="ECO:0007669"/>
    <property type="project" value="TreeGrafter"/>
</dbReference>
<evidence type="ECO:0000256" key="4">
    <source>
        <dbReference type="ARBA" id="ARBA00022801"/>
    </source>
</evidence>
<dbReference type="InterPro" id="IPR015883">
    <property type="entry name" value="Glyco_hydro_20_cat"/>
</dbReference>
<keyword evidence="4" id="KW-0378">Hydrolase</keyword>
<dbReference type="PANTHER" id="PTHR22600">
    <property type="entry name" value="BETA-HEXOSAMINIDASE"/>
    <property type="match status" value="1"/>
</dbReference>
<dbReference type="GO" id="GO:0005975">
    <property type="term" value="P:carbohydrate metabolic process"/>
    <property type="evidence" value="ECO:0007669"/>
    <property type="project" value="InterPro"/>
</dbReference>
<dbReference type="EC" id="3.2.1.52" evidence="3"/>
<dbReference type="InterPro" id="IPR017853">
    <property type="entry name" value="GH"/>
</dbReference>
<dbReference type="GO" id="GO:0005764">
    <property type="term" value="C:lysosome"/>
    <property type="evidence" value="ECO:0007669"/>
    <property type="project" value="TreeGrafter"/>
</dbReference>
<evidence type="ECO:0000259" key="5">
    <source>
        <dbReference type="Pfam" id="PF00728"/>
    </source>
</evidence>
<dbReference type="PANTHER" id="PTHR22600:SF21">
    <property type="entry name" value="BETA-HEXOSAMINIDASE A"/>
    <property type="match status" value="1"/>
</dbReference>
<comment type="similarity">
    <text evidence="2">Belongs to the glycosyl hydrolase 20 family.</text>
</comment>
<dbReference type="Proteomes" id="UP000887578">
    <property type="component" value="Unplaced"/>
</dbReference>
<organism evidence="6 7">
    <name type="scientific">Panagrolaimus davidi</name>
    <dbReference type="NCBI Taxonomy" id="227884"/>
    <lineage>
        <taxon>Eukaryota</taxon>
        <taxon>Metazoa</taxon>
        <taxon>Ecdysozoa</taxon>
        <taxon>Nematoda</taxon>
        <taxon>Chromadorea</taxon>
        <taxon>Rhabditida</taxon>
        <taxon>Tylenchina</taxon>
        <taxon>Panagrolaimomorpha</taxon>
        <taxon>Panagrolaimoidea</taxon>
        <taxon>Panagrolaimidae</taxon>
        <taxon>Panagrolaimus</taxon>
    </lineage>
</organism>
<name>A0A914PKM1_9BILA</name>
<evidence type="ECO:0000256" key="1">
    <source>
        <dbReference type="ARBA" id="ARBA00001231"/>
    </source>
</evidence>
<dbReference type="GO" id="GO:0016020">
    <property type="term" value="C:membrane"/>
    <property type="evidence" value="ECO:0007669"/>
    <property type="project" value="TreeGrafter"/>
</dbReference>
<sequence>MIFWQEVLDMNVAPKGSIAHVWEGGTYAQIMAEMDTVTKNGHQAILSSCWYLNYIKYGADWGYIDNDNRRLRGLYYECEPTGFNGTQAQKDLVLGGEAMMWGEFVDGTNLTPRLWPRASAVAERLWSNPLQTTSADAAWPRLHEFRCRMMARGYEVEPPNNPDYCPDFWDPIFPDMQT</sequence>
<dbReference type="Pfam" id="PF00728">
    <property type="entry name" value="Glyco_hydro_20"/>
    <property type="match status" value="1"/>
</dbReference>
<dbReference type="PRINTS" id="PR00738">
    <property type="entry name" value="GLHYDRLASE20"/>
</dbReference>
<feature type="domain" description="Glycoside hydrolase family 20 catalytic" evidence="5">
    <location>
        <begin position="1"/>
        <end position="128"/>
    </location>
</feature>
<evidence type="ECO:0000313" key="6">
    <source>
        <dbReference type="Proteomes" id="UP000887578"/>
    </source>
</evidence>
<dbReference type="GO" id="GO:0006689">
    <property type="term" value="P:ganglioside catabolic process"/>
    <property type="evidence" value="ECO:0007669"/>
    <property type="project" value="TreeGrafter"/>
</dbReference>
<dbReference type="InterPro" id="IPR025705">
    <property type="entry name" value="Beta_hexosaminidase_sua/sub"/>
</dbReference>
<dbReference type="GO" id="GO:0004563">
    <property type="term" value="F:beta-N-acetylhexosaminidase activity"/>
    <property type="evidence" value="ECO:0007669"/>
    <property type="project" value="UniProtKB-EC"/>
</dbReference>
<evidence type="ECO:0000256" key="3">
    <source>
        <dbReference type="ARBA" id="ARBA00012663"/>
    </source>
</evidence>
<dbReference type="SUPFAM" id="SSF51445">
    <property type="entry name" value="(Trans)glycosidases"/>
    <property type="match status" value="1"/>
</dbReference>
<dbReference type="WBParaSite" id="PDA_v2.g16357.t1">
    <property type="protein sequence ID" value="PDA_v2.g16357.t1"/>
    <property type="gene ID" value="PDA_v2.g16357"/>
</dbReference>
<accession>A0A914PKM1</accession>
<proteinExistence type="inferred from homology"/>
<dbReference type="Gene3D" id="3.20.20.80">
    <property type="entry name" value="Glycosidases"/>
    <property type="match status" value="1"/>
</dbReference>
<evidence type="ECO:0000256" key="2">
    <source>
        <dbReference type="ARBA" id="ARBA00006285"/>
    </source>
</evidence>
<dbReference type="AlphaFoldDB" id="A0A914PKM1"/>
<protein>
    <recommendedName>
        <fullName evidence="3">beta-N-acetylhexosaminidase</fullName>
        <ecNumber evidence="3">3.2.1.52</ecNumber>
    </recommendedName>
</protein>
<comment type="catalytic activity">
    <reaction evidence="1">
        <text>Hydrolysis of terminal non-reducing N-acetyl-D-hexosamine residues in N-acetyl-beta-D-hexosaminides.</text>
        <dbReference type="EC" id="3.2.1.52"/>
    </reaction>
</comment>